<dbReference type="InterPro" id="IPR000182">
    <property type="entry name" value="GNAT_dom"/>
</dbReference>
<dbReference type="GO" id="GO:0008080">
    <property type="term" value="F:N-acetyltransferase activity"/>
    <property type="evidence" value="ECO:0007669"/>
    <property type="project" value="InterPro"/>
</dbReference>
<comment type="caution">
    <text evidence="3">The sequence shown here is derived from an EMBL/GenBank/DDBJ whole genome shotgun (WGS) entry which is preliminary data.</text>
</comment>
<dbReference type="InterPro" id="IPR016181">
    <property type="entry name" value="Acyl_CoA_acyltransferase"/>
</dbReference>
<dbReference type="AlphaFoldDB" id="A0A1A5YK34"/>
<dbReference type="PANTHER" id="PTHR13947">
    <property type="entry name" value="GNAT FAMILY N-ACETYLTRANSFERASE"/>
    <property type="match status" value="1"/>
</dbReference>
<dbReference type="PROSITE" id="PS51186">
    <property type="entry name" value="GNAT"/>
    <property type="match status" value="1"/>
</dbReference>
<dbReference type="Pfam" id="PF00583">
    <property type="entry name" value="Acetyltransf_1"/>
    <property type="match status" value="1"/>
</dbReference>
<dbReference type="OrthoDB" id="9802340at2"/>
<dbReference type="Proteomes" id="UP000092024">
    <property type="component" value="Unassembled WGS sequence"/>
</dbReference>
<dbReference type="CDD" id="cd04301">
    <property type="entry name" value="NAT_SF"/>
    <property type="match status" value="1"/>
</dbReference>
<evidence type="ECO:0000313" key="3">
    <source>
        <dbReference type="EMBL" id="OBR65750.1"/>
    </source>
</evidence>
<gene>
    <name evidence="3" type="ORF">A7K91_13530</name>
</gene>
<evidence type="ECO:0000259" key="2">
    <source>
        <dbReference type="PROSITE" id="PS51186"/>
    </source>
</evidence>
<organism evidence="3 4">
    <name type="scientific">Paenibacillus oryzae</name>
    <dbReference type="NCBI Taxonomy" id="1844972"/>
    <lineage>
        <taxon>Bacteria</taxon>
        <taxon>Bacillati</taxon>
        <taxon>Bacillota</taxon>
        <taxon>Bacilli</taxon>
        <taxon>Bacillales</taxon>
        <taxon>Paenibacillaceae</taxon>
        <taxon>Paenibacillus</taxon>
    </lineage>
</organism>
<dbReference type="SUPFAM" id="SSF55729">
    <property type="entry name" value="Acyl-CoA N-acyltransferases (Nat)"/>
    <property type="match status" value="1"/>
</dbReference>
<evidence type="ECO:0000256" key="1">
    <source>
        <dbReference type="ARBA" id="ARBA00022679"/>
    </source>
</evidence>
<dbReference type="EMBL" id="LYPA01000054">
    <property type="protein sequence ID" value="OBR65750.1"/>
    <property type="molecule type" value="Genomic_DNA"/>
</dbReference>
<protein>
    <recommendedName>
        <fullName evidence="2">N-acetyltransferase domain-containing protein</fullName>
    </recommendedName>
</protein>
<reference evidence="3 4" key="1">
    <citation type="submission" date="2016-05" db="EMBL/GenBank/DDBJ databases">
        <title>Paenibacillus oryzae. sp. nov., isolated from the rice root.</title>
        <authorList>
            <person name="Zhang J."/>
            <person name="Zhang X."/>
        </authorList>
    </citation>
    <scope>NUCLEOTIDE SEQUENCE [LARGE SCALE GENOMIC DNA]</scope>
    <source>
        <strain evidence="3 4">1DrF-4</strain>
    </source>
</reference>
<accession>A0A1A5YK34</accession>
<dbReference type="STRING" id="1844972.A7K91_13530"/>
<keyword evidence="1" id="KW-0808">Transferase</keyword>
<evidence type="ECO:0000313" key="4">
    <source>
        <dbReference type="Proteomes" id="UP000092024"/>
    </source>
</evidence>
<sequence>MLALDSKVWNYDNSPADLTKQTTLEQFAEHNPPGSQLVAELDGVFCGYVGMRPPTSLLSNRHVVELAIAVDSRFRGAGIGRALLEAAEQYAASQGKRKLYLRVLSSNTGAIAFYEKCGFILQGRMVEEFFINGRYVDDLLMYKPLQAGKLPTVLD</sequence>
<feature type="domain" description="N-acetyltransferase" evidence="2">
    <location>
        <begin position="1"/>
        <end position="146"/>
    </location>
</feature>
<name>A0A1A5YK34_9BACL</name>
<dbReference type="InterPro" id="IPR050769">
    <property type="entry name" value="NAT_camello-type"/>
</dbReference>
<proteinExistence type="predicted"/>
<keyword evidence="4" id="KW-1185">Reference proteome</keyword>
<dbReference type="PANTHER" id="PTHR13947:SF37">
    <property type="entry name" value="LD18367P"/>
    <property type="match status" value="1"/>
</dbReference>
<dbReference type="Gene3D" id="3.40.630.30">
    <property type="match status" value="1"/>
</dbReference>